<name>A0ABW3E468_9ACTN</name>
<dbReference type="InterPro" id="IPR021295">
    <property type="entry name" value="DUF2867"/>
</dbReference>
<feature type="region of interest" description="Disordered" evidence="1">
    <location>
        <begin position="97"/>
        <end position="130"/>
    </location>
</feature>
<organism evidence="2 3">
    <name type="scientific">Streptosporangium algeriense</name>
    <dbReference type="NCBI Taxonomy" id="1682748"/>
    <lineage>
        <taxon>Bacteria</taxon>
        <taxon>Bacillati</taxon>
        <taxon>Actinomycetota</taxon>
        <taxon>Actinomycetes</taxon>
        <taxon>Streptosporangiales</taxon>
        <taxon>Streptosporangiaceae</taxon>
        <taxon>Streptosporangium</taxon>
    </lineage>
</organism>
<feature type="non-terminal residue" evidence="2">
    <location>
        <position position="1"/>
    </location>
</feature>
<accession>A0ABW3E468</accession>
<feature type="compositionally biased region" description="Basic and acidic residues" evidence="1">
    <location>
        <begin position="23"/>
        <end position="55"/>
    </location>
</feature>
<dbReference type="EMBL" id="JBHTHX010002776">
    <property type="protein sequence ID" value="MFD0890920.1"/>
    <property type="molecule type" value="Genomic_DNA"/>
</dbReference>
<evidence type="ECO:0000313" key="3">
    <source>
        <dbReference type="Proteomes" id="UP001597024"/>
    </source>
</evidence>
<comment type="caution">
    <text evidence="2">The sequence shown here is derived from an EMBL/GenBank/DDBJ whole genome shotgun (WGS) entry which is preliminary data.</text>
</comment>
<reference evidence="3" key="1">
    <citation type="journal article" date="2019" name="Int. J. Syst. Evol. Microbiol.">
        <title>The Global Catalogue of Microorganisms (GCM) 10K type strain sequencing project: providing services to taxonomists for standard genome sequencing and annotation.</title>
        <authorList>
            <consortium name="The Broad Institute Genomics Platform"/>
            <consortium name="The Broad Institute Genome Sequencing Center for Infectious Disease"/>
            <person name="Wu L."/>
            <person name="Ma J."/>
        </authorList>
    </citation>
    <scope>NUCLEOTIDE SEQUENCE [LARGE SCALE GENOMIC DNA]</scope>
    <source>
        <strain evidence="3">CCUG 62974</strain>
    </source>
</reference>
<evidence type="ECO:0000313" key="2">
    <source>
        <dbReference type="EMBL" id="MFD0890920.1"/>
    </source>
</evidence>
<feature type="compositionally biased region" description="Polar residues" evidence="1">
    <location>
        <begin position="116"/>
        <end position="130"/>
    </location>
</feature>
<feature type="compositionally biased region" description="Basic and acidic residues" evidence="1">
    <location>
        <begin position="99"/>
        <end position="108"/>
    </location>
</feature>
<gene>
    <name evidence="2" type="ORF">ACFQ08_40775</name>
</gene>
<dbReference type="Pfam" id="PF11066">
    <property type="entry name" value="DUF2867"/>
    <property type="match status" value="1"/>
</dbReference>
<keyword evidence="3" id="KW-1185">Reference proteome</keyword>
<protein>
    <submittedName>
        <fullName evidence="2">DUF2867 domain-containing protein</fullName>
    </submittedName>
</protein>
<proteinExistence type="predicted"/>
<evidence type="ECO:0000256" key="1">
    <source>
        <dbReference type="SAM" id="MobiDB-lite"/>
    </source>
</evidence>
<dbReference type="Proteomes" id="UP001597024">
    <property type="component" value="Unassembled WGS sequence"/>
</dbReference>
<sequence>LLRLRAEMRLPGLAWLELGVGRAGKDGGKDGGREGGEGGEDGRKGTGKDGRRGGEQETVYLQRAIFHPHGLAGHLYWHALAPFHGLIFGRMPRNVAAAAERKVREGRKSPVGTGSGNVSSGHNPQDIVSS</sequence>
<feature type="region of interest" description="Disordered" evidence="1">
    <location>
        <begin position="21"/>
        <end position="55"/>
    </location>
</feature>